<keyword evidence="4" id="KW-0597">Phosphoprotein</keyword>
<dbReference type="Proteomes" id="UP000186228">
    <property type="component" value="Unassembled WGS sequence"/>
</dbReference>
<evidence type="ECO:0000256" key="11">
    <source>
        <dbReference type="SAM" id="Phobius"/>
    </source>
</evidence>
<dbReference type="RefSeq" id="WP_075854459.1">
    <property type="nucleotide sequence ID" value="NZ_FMAC01000006.1"/>
</dbReference>
<protein>
    <recommendedName>
        <fullName evidence="3">histidine kinase</fullName>
        <ecNumber evidence="3">2.7.13.3</ecNumber>
    </recommendedName>
</protein>
<dbReference type="AlphaFoldDB" id="A0A1C3VHM0"/>
<dbReference type="PANTHER" id="PTHR45436">
    <property type="entry name" value="SENSOR HISTIDINE KINASE YKOH"/>
    <property type="match status" value="1"/>
</dbReference>
<dbReference type="CDD" id="cd00075">
    <property type="entry name" value="HATPase"/>
    <property type="match status" value="1"/>
</dbReference>
<dbReference type="Gene3D" id="1.10.287.130">
    <property type="match status" value="1"/>
</dbReference>
<evidence type="ECO:0000256" key="7">
    <source>
        <dbReference type="ARBA" id="ARBA00022777"/>
    </source>
</evidence>
<dbReference type="SMART" id="SM00304">
    <property type="entry name" value="HAMP"/>
    <property type="match status" value="1"/>
</dbReference>
<dbReference type="InterPro" id="IPR036097">
    <property type="entry name" value="HisK_dim/P_sf"/>
</dbReference>
<keyword evidence="8 11" id="KW-1133">Transmembrane helix</keyword>
<dbReference type="OrthoDB" id="9815202at2"/>
<proteinExistence type="predicted"/>
<dbReference type="PROSITE" id="PS50885">
    <property type="entry name" value="HAMP"/>
    <property type="match status" value="1"/>
</dbReference>
<dbReference type="EC" id="2.7.13.3" evidence="3"/>
<keyword evidence="6 11" id="KW-0812">Transmembrane</keyword>
<evidence type="ECO:0000256" key="2">
    <source>
        <dbReference type="ARBA" id="ARBA00004370"/>
    </source>
</evidence>
<keyword evidence="7 14" id="KW-0418">Kinase</keyword>
<keyword evidence="15" id="KW-1185">Reference proteome</keyword>
<name>A0A1C3VHM0_9HYPH</name>
<evidence type="ECO:0000256" key="4">
    <source>
        <dbReference type="ARBA" id="ARBA00022553"/>
    </source>
</evidence>
<keyword evidence="9" id="KW-0902">Two-component regulatory system</keyword>
<gene>
    <name evidence="14" type="ORF">GA0061100_106128</name>
</gene>
<keyword evidence="10 11" id="KW-0472">Membrane</keyword>
<dbReference type="STRING" id="52131.GA0061100_106128"/>
<evidence type="ECO:0000313" key="14">
    <source>
        <dbReference type="EMBL" id="SCB27273.1"/>
    </source>
</evidence>
<dbReference type="PANTHER" id="PTHR45436:SF8">
    <property type="entry name" value="HISTIDINE KINASE"/>
    <property type="match status" value="1"/>
</dbReference>
<evidence type="ECO:0000256" key="10">
    <source>
        <dbReference type="ARBA" id="ARBA00023136"/>
    </source>
</evidence>
<feature type="domain" description="Histidine kinase" evidence="12">
    <location>
        <begin position="238"/>
        <end position="453"/>
    </location>
</feature>
<evidence type="ECO:0000256" key="1">
    <source>
        <dbReference type="ARBA" id="ARBA00000085"/>
    </source>
</evidence>
<dbReference type="CDD" id="cd00082">
    <property type="entry name" value="HisKA"/>
    <property type="match status" value="1"/>
</dbReference>
<evidence type="ECO:0000256" key="6">
    <source>
        <dbReference type="ARBA" id="ARBA00022692"/>
    </source>
</evidence>
<dbReference type="InterPro" id="IPR003661">
    <property type="entry name" value="HisK_dim/P_dom"/>
</dbReference>
<dbReference type="InterPro" id="IPR036890">
    <property type="entry name" value="HATPase_C_sf"/>
</dbReference>
<dbReference type="GO" id="GO:0005886">
    <property type="term" value="C:plasma membrane"/>
    <property type="evidence" value="ECO:0007669"/>
    <property type="project" value="TreeGrafter"/>
</dbReference>
<accession>A0A1C3VHM0</accession>
<dbReference type="GO" id="GO:0000155">
    <property type="term" value="F:phosphorelay sensor kinase activity"/>
    <property type="evidence" value="ECO:0007669"/>
    <property type="project" value="InterPro"/>
</dbReference>
<dbReference type="InterPro" id="IPR005467">
    <property type="entry name" value="His_kinase_dom"/>
</dbReference>
<feature type="transmembrane region" description="Helical" evidence="11">
    <location>
        <begin position="152"/>
        <end position="176"/>
    </location>
</feature>
<comment type="catalytic activity">
    <reaction evidence="1">
        <text>ATP + protein L-histidine = ADP + protein N-phospho-L-histidine.</text>
        <dbReference type="EC" id="2.7.13.3"/>
    </reaction>
</comment>
<evidence type="ECO:0000256" key="3">
    <source>
        <dbReference type="ARBA" id="ARBA00012438"/>
    </source>
</evidence>
<reference evidence="15" key="1">
    <citation type="submission" date="2016-08" db="EMBL/GenBank/DDBJ databases">
        <authorList>
            <person name="Varghese N."/>
            <person name="Submissions Spin"/>
        </authorList>
    </citation>
    <scope>NUCLEOTIDE SEQUENCE [LARGE SCALE GENOMIC DNA]</scope>
    <source>
        <strain evidence="15">CCBAU 57015</strain>
    </source>
</reference>
<dbReference type="SUPFAM" id="SSF47384">
    <property type="entry name" value="Homodimeric domain of signal transducing histidine kinase"/>
    <property type="match status" value="1"/>
</dbReference>
<dbReference type="SMART" id="SM00387">
    <property type="entry name" value="HATPase_c"/>
    <property type="match status" value="1"/>
</dbReference>
<organism evidence="14 15">
    <name type="scientific">Rhizobium hainanense</name>
    <dbReference type="NCBI Taxonomy" id="52131"/>
    <lineage>
        <taxon>Bacteria</taxon>
        <taxon>Pseudomonadati</taxon>
        <taxon>Pseudomonadota</taxon>
        <taxon>Alphaproteobacteria</taxon>
        <taxon>Hyphomicrobiales</taxon>
        <taxon>Rhizobiaceae</taxon>
        <taxon>Rhizobium/Agrobacterium group</taxon>
        <taxon>Rhizobium</taxon>
    </lineage>
</organism>
<dbReference type="InterPro" id="IPR050428">
    <property type="entry name" value="TCS_sensor_his_kinase"/>
</dbReference>
<dbReference type="InterPro" id="IPR004358">
    <property type="entry name" value="Sig_transdc_His_kin-like_C"/>
</dbReference>
<dbReference type="Pfam" id="PF02518">
    <property type="entry name" value="HATPase_c"/>
    <property type="match status" value="1"/>
</dbReference>
<feature type="transmembrane region" description="Helical" evidence="11">
    <location>
        <begin position="12"/>
        <end position="36"/>
    </location>
</feature>
<evidence type="ECO:0000256" key="5">
    <source>
        <dbReference type="ARBA" id="ARBA00022679"/>
    </source>
</evidence>
<dbReference type="PROSITE" id="PS50109">
    <property type="entry name" value="HIS_KIN"/>
    <property type="match status" value="1"/>
</dbReference>
<sequence>MHRDRLLRSTPFRLAISFGLFFIVAFLVAGFVAYGLMKRELARSLDVSIKDTYSVVASTYSSNDLEDLIAAVDTYSVLKRPEDQVFLLLDAKGAKLAGNVPAATVTPGLSTVAATLFGLGDDDPLRLVAGNVGGNALVVGQSYRETDRIEQIALMSFAWASVIIVAAIVLGGTVLATRTQRRLEAIERTLVDVSAGNLARRIPIRGNGDDIDVVSMHINQALGRLSALVDGMRQVSTDIAHDLKTPLNRLGFTIERALQRLERSENVEDLLLDASDETTRINATFEALLRISQIEAGARKTRFKPVDLGAIMASVAEIYADVAEDAGQCLALKPLASRPWPIDGDRELLTQLFVNLVENAITHCPPGTTITLSLTPGEQHYHARVADSGNGIPEEERELVFRRLYRLDKSRTTPGNGLGLSLVKAIADLHGAPVTLEDNKPGLCVCMCFPPTRPRVENETKH</sequence>
<evidence type="ECO:0000256" key="8">
    <source>
        <dbReference type="ARBA" id="ARBA00022989"/>
    </source>
</evidence>
<comment type="subcellular location">
    <subcellularLocation>
        <location evidence="2">Membrane</location>
    </subcellularLocation>
</comment>
<evidence type="ECO:0000259" key="13">
    <source>
        <dbReference type="PROSITE" id="PS50885"/>
    </source>
</evidence>
<dbReference type="EMBL" id="FMAC01000006">
    <property type="protein sequence ID" value="SCB27273.1"/>
    <property type="molecule type" value="Genomic_DNA"/>
</dbReference>
<dbReference type="Pfam" id="PF00512">
    <property type="entry name" value="HisKA"/>
    <property type="match status" value="1"/>
</dbReference>
<evidence type="ECO:0000256" key="9">
    <source>
        <dbReference type="ARBA" id="ARBA00023012"/>
    </source>
</evidence>
<dbReference type="Gene3D" id="6.10.340.10">
    <property type="match status" value="1"/>
</dbReference>
<dbReference type="SMART" id="SM00388">
    <property type="entry name" value="HisKA"/>
    <property type="match status" value="1"/>
</dbReference>
<dbReference type="Gene3D" id="3.30.565.10">
    <property type="entry name" value="Histidine kinase-like ATPase, C-terminal domain"/>
    <property type="match status" value="1"/>
</dbReference>
<dbReference type="PRINTS" id="PR00344">
    <property type="entry name" value="BCTRLSENSOR"/>
</dbReference>
<dbReference type="InterPro" id="IPR003660">
    <property type="entry name" value="HAMP_dom"/>
</dbReference>
<feature type="domain" description="HAMP" evidence="13">
    <location>
        <begin position="177"/>
        <end position="230"/>
    </location>
</feature>
<dbReference type="InterPro" id="IPR003594">
    <property type="entry name" value="HATPase_dom"/>
</dbReference>
<evidence type="ECO:0000259" key="12">
    <source>
        <dbReference type="PROSITE" id="PS50109"/>
    </source>
</evidence>
<keyword evidence="5" id="KW-0808">Transferase</keyword>
<dbReference type="SUPFAM" id="SSF55874">
    <property type="entry name" value="ATPase domain of HSP90 chaperone/DNA topoisomerase II/histidine kinase"/>
    <property type="match status" value="1"/>
</dbReference>
<evidence type="ECO:0000313" key="15">
    <source>
        <dbReference type="Proteomes" id="UP000186228"/>
    </source>
</evidence>